<dbReference type="GO" id="GO:0015293">
    <property type="term" value="F:symporter activity"/>
    <property type="evidence" value="ECO:0007669"/>
    <property type="project" value="UniProtKB-KW"/>
</dbReference>
<dbReference type="PANTHER" id="PTHR42948">
    <property type="entry name" value="TRANSPORTER"/>
    <property type="match status" value="1"/>
</dbReference>
<feature type="transmembrane region" description="Helical" evidence="8">
    <location>
        <begin position="186"/>
        <end position="209"/>
    </location>
</feature>
<dbReference type="InterPro" id="IPR047218">
    <property type="entry name" value="YocR/YhdH-like"/>
</dbReference>
<evidence type="ECO:0000256" key="7">
    <source>
        <dbReference type="SAM" id="MobiDB-lite"/>
    </source>
</evidence>
<evidence type="ECO:0000256" key="5">
    <source>
        <dbReference type="ARBA" id="ARBA00023136"/>
    </source>
</evidence>
<feature type="transmembrane region" description="Helical" evidence="8">
    <location>
        <begin position="315"/>
        <end position="342"/>
    </location>
</feature>
<feature type="transmembrane region" description="Helical" evidence="8">
    <location>
        <begin position="271"/>
        <end position="295"/>
    </location>
</feature>
<evidence type="ECO:0000313" key="9">
    <source>
        <dbReference type="EMBL" id="EEZ61507.1"/>
    </source>
</evidence>
<dbReference type="EMBL" id="ACUX02000006">
    <property type="protein sequence ID" value="EEZ61507.1"/>
    <property type="molecule type" value="Genomic_DNA"/>
</dbReference>
<feature type="transmembrane region" description="Helical" evidence="8">
    <location>
        <begin position="147"/>
        <end position="174"/>
    </location>
</feature>
<evidence type="ECO:0000256" key="1">
    <source>
        <dbReference type="ARBA" id="ARBA00004141"/>
    </source>
</evidence>
<dbReference type="PANTHER" id="PTHR42948:SF1">
    <property type="entry name" value="TRANSPORTER"/>
    <property type="match status" value="1"/>
</dbReference>
<sequence length="472" mass="50522">MFREAACKGGEQGEKMADSTQTRSTWSGKWMFILAAAASAVGLGNMWRFPYLAAKYGGGMFLLTYVVLVFTFGVSMLILEISLGRRTKLSAIGAFSHFGRKYLPIGILASLVPFIITPYYSIIGGWVTKYAFAYIAEPSAVTGDGYFAGFITSPVSSFVFMAIFMAATFIVVALGVKGGIEKANLVMMPALIVMAIALSVYTLTLPGAIDGLLYYVTPDFSKFSPELLIGALGQMFYSLSLAMGIMITYGSYLEKKEDIVQSSARIAGFDLLVSFLAGLMIVPTSFVALGGGDAVAEKAGPSLMFGTLPQLFDSLGAAGQVVGLVFFLLVLFAALTSAISLVEACTSIVHDATHWTRTKSMVVTMVAIFLGGIFINLGYNHLSFIQPLGEGSSILDLADFLSNSVIMPIVALFTCLLVGWFVKPQQFIEEIKDGSAFKAAGAWTVMIKYIAPVLVAIILVAYVGMQFGLFSV</sequence>
<dbReference type="InterPro" id="IPR000175">
    <property type="entry name" value="Na/ntran_symport"/>
</dbReference>
<keyword evidence="4 8" id="KW-1133">Transmembrane helix</keyword>
<keyword evidence="2 6" id="KW-0813">Transport</keyword>
<reference evidence="9" key="1">
    <citation type="submission" date="2009-10" db="EMBL/GenBank/DDBJ databases">
        <authorList>
            <person name="Weinstock G."/>
            <person name="Sodergren E."/>
            <person name="Clifton S."/>
            <person name="Fulton L."/>
            <person name="Fulton B."/>
            <person name="Courtney L."/>
            <person name="Fronick C."/>
            <person name="Harrison M."/>
            <person name="Strong C."/>
            <person name="Farmer C."/>
            <person name="Delahaunty K."/>
            <person name="Markovic C."/>
            <person name="Hall O."/>
            <person name="Minx P."/>
            <person name="Tomlinson C."/>
            <person name="Mitreva M."/>
            <person name="Nelson J."/>
            <person name="Hou S."/>
            <person name="Wollam A."/>
            <person name="Pepin K.H."/>
            <person name="Johnson M."/>
            <person name="Bhonagiri V."/>
            <person name="Nash W.E."/>
            <person name="Warren W."/>
            <person name="Chinwalla A."/>
            <person name="Mardis E.R."/>
            <person name="Wilson R.K."/>
        </authorList>
    </citation>
    <scope>NUCLEOTIDE SEQUENCE [LARGE SCALE GENOMIC DNA]</scope>
    <source>
        <strain evidence="9">ATCC 700122</strain>
    </source>
</reference>
<keyword evidence="10" id="KW-1185">Reference proteome</keyword>
<feature type="transmembrane region" description="Helical" evidence="8">
    <location>
        <begin position="362"/>
        <end position="380"/>
    </location>
</feature>
<feature type="transmembrane region" description="Helical" evidence="8">
    <location>
        <begin position="30"/>
        <end position="47"/>
    </location>
</feature>
<dbReference type="InterPro" id="IPR037272">
    <property type="entry name" value="SNS_sf"/>
</dbReference>
<dbReference type="eggNOG" id="COG0733">
    <property type="taxonomic scope" value="Bacteria"/>
</dbReference>
<feature type="compositionally biased region" description="Basic and acidic residues" evidence="7">
    <location>
        <begin position="1"/>
        <end position="17"/>
    </location>
</feature>
<organism evidence="9 10">
    <name type="scientific">Slackia exigua (strain ATCC 700122 / DSM 15923 / CIP 105133 / JCM 11022 / KCTC 5966 / S-7)</name>
    <dbReference type="NCBI Taxonomy" id="649764"/>
    <lineage>
        <taxon>Bacteria</taxon>
        <taxon>Bacillati</taxon>
        <taxon>Actinomycetota</taxon>
        <taxon>Coriobacteriia</taxon>
        <taxon>Eggerthellales</taxon>
        <taxon>Eggerthellaceae</taxon>
        <taxon>Slackia</taxon>
    </lineage>
</organism>
<dbReference type="CDD" id="cd10336">
    <property type="entry name" value="SLC6sbd_Tyt1-Like"/>
    <property type="match status" value="1"/>
</dbReference>
<accession>D0WG94</accession>
<evidence type="ECO:0000256" key="4">
    <source>
        <dbReference type="ARBA" id="ARBA00022989"/>
    </source>
</evidence>
<dbReference type="Pfam" id="PF00209">
    <property type="entry name" value="SNF"/>
    <property type="match status" value="2"/>
</dbReference>
<feature type="transmembrane region" description="Helical" evidence="8">
    <location>
        <begin position="102"/>
        <end position="127"/>
    </location>
</feature>
<dbReference type="STRING" id="649764.HMPREF0762_00845"/>
<dbReference type="PROSITE" id="PS00610">
    <property type="entry name" value="NA_NEUROTRAN_SYMP_1"/>
    <property type="match status" value="1"/>
</dbReference>
<comment type="similarity">
    <text evidence="6">Belongs to the sodium:neurotransmitter symporter (SNF) (TC 2.A.22) family.</text>
</comment>
<dbReference type="PRINTS" id="PR00176">
    <property type="entry name" value="NANEUSMPORT"/>
</dbReference>
<feature type="transmembrane region" description="Helical" evidence="8">
    <location>
        <begin position="443"/>
        <end position="465"/>
    </location>
</feature>
<protein>
    <recommendedName>
        <fullName evidence="6">Transporter</fullName>
    </recommendedName>
</protein>
<comment type="subcellular location">
    <subcellularLocation>
        <location evidence="1">Membrane</location>
        <topology evidence="1">Multi-pass membrane protein</topology>
    </subcellularLocation>
</comment>
<gene>
    <name evidence="9" type="ORF">HMPREF0762_00845</name>
</gene>
<dbReference type="NCBIfam" id="NF037979">
    <property type="entry name" value="Na_transp"/>
    <property type="match status" value="1"/>
</dbReference>
<dbReference type="PROSITE" id="PS50267">
    <property type="entry name" value="NA_NEUROTRAN_SYMP_3"/>
    <property type="match status" value="1"/>
</dbReference>
<evidence type="ECO:0000313" key="10">
    <source>
        <dbReference type="Proteomes" id="UP000006001"/>
    </source>
</evidence>
<keyword evidence="3 6" id="KW-0812">Transmembrane</keyword>
<feature type="region of interest" description="Disordered" evidence="7">
    <location>
        <begin position="1"/>
        <end position="20"/>
    </location>
</feature>
<feature type="transmembrane region" description="Helical" evidence="8">
    <location>
        <begin position="59"/>
        <end position="81"/>
    </location>
</feature>
<evidence type="ECO:0000256" key="2">
    <source>
        <dbReference type="ARBA" id="ARBA00022448"/>
    </source>
</evidence>
<name>D0WG94_SLAES</name>
<keyword evidence="6" id="KW-0769">Symport</keyword>
<dbReference type="Proteomes" id="UP000006001">
    <property type="component" value="Unassembled WGS sequence"/>
</dbReference>
<dbReference type="GO" id="GO:0016020">
    <property type="term" value="C:membrane"/>
    <property type="evidence" value="ECO:0007669"/>
    <property type="project" value="UniProtKB-SubCell"/>
</dbReference>
<evidence type="ECO:0000256" key="3">
    <source>
        <dbReference type="ARBA" id="ARBA00022692"/>
    </source>
</evidence>
<evidence type="ECO:0000256" key="8">
    <source>
        <dbReference type="SAM" id="Phobius"/>
    </source>
</evidence>
<feature type="transmembrane region" description="Helical" evidence="8">
    <location>
        <begin position="400"/>
        <end position="422"/>
    </location>
</feature>
<feature type="transmembrane region" description="Helical" evidence="8">
    <location>
        <begin position="229"/>
        <end position="250"/>
    </location>
</feature>
<evidence type="ECO:0000256" key="6">
    <source>
        <dbReference type="RuleBase" id="RU003732"/>
    </source>
</evidence>
<proteinExistence type="inferred from homology"/>
<dbReference type="HOGENOM" id="CLU_006855_3_4_11"/>
<comment type="caution">
    <text evidence="9">The sequence shown here is derived from an EMBL/GenBank/DDBJ whole genome shotgun (WGS) entry which is preliminary data.</text>
</comment>
<dbReference type="AlphaFoldDB" id="D0WG94"/>
<dbReference type="SUPFAM" id="SSF161070">
    <property type="entry name" value="SNF-like"/>
    <property type="match status" value="1"/>
</dbReference>
<keyword evidence="5 8" id="KW-0472">Membrane</keyword>